<feature type="region of interest" description="Disordered" evidence="1">
    <location>
        <begin position="138"/>
        <end position="167"/>
    </location>
</feature>
<keyword evidence="2" id="KW-0812">Transmembrane</keyword>
<organism evidence="3 4">
    <name type="scientific">Halopseudomonas pertucinogena</name>
    <dbReference type="NCBI Taxonomy" id="86175"/>
    <lineage>
        <taxon>Bacteria</taxon>
        <taxon>Pseudomonadati</taxon>
        <taxon>Pseudomonadota</taxon>
        <taxon>Gammaproteobacteria</taxon>
        <taxon>Pseudomonadales</taxon>
        <taxon>Pseudomonadaceae</taxon>
        <taxon>Halopseudomonas</taxon>
    </lineage>
</organism>
<dbReference type="Proteomes" id="UP000633263">
    <property type="component" value="Unassembled WGS sequence"/>
</dbReference>
<protein>
    <recommendedName>
        <fullName evidence="5">Phage holin family protein</fullName>
    </recommendedName>
</protein>
<keyword evidence="4" id="KW-1185">Reference proteome</keyword>
<dbReference type="EMBL" id="BMNN01000003">
    <property type="protein sequence ID" value="GGJ01730.1"/>
    <property type="molecule type" value="Genomic_DNA"/>
</dbReference>
<evidence type="ECO:0008006" key="5">
    <source>
        <dbReference type="Google" id="ProtNLM"/>
    </source>
</evidence>
<evidence type="ECO:0000313" key="3">
    <source>
        <dbReference type="EMBL" id="GGJ01730.1"/>
    </source>
</evidence>
<evidence type="ECO:0000256" key="1">
    <source>
        <dbReference type="SAM" id="MobiDB-lite"/>
    </source>
</evidence>
<proteinExistence type="predicted"/>
<gene>
    <name evidence="3" type="ORF">GCM10009083_18160</name>
</gene>
<feature type="region of interest" description="Disordered" evidence="1">
    <location>
        <begin position="1"/>
        <end position="22"/>
    </location>
</feature>
<name>A0ABQ2CQJ5_9GAMM</name>
<evidence type="ECO:0000256" key="2">
    <source>
        <dbReference type="SAM" id="Phobius"/>
    </source>
</evidence>
<evidence type="ECO:0000313" key="4">
    <source>
        <dbReference type="Proteomes" id="UP000633263"/>
    </source>
</evidence>
<feature type="transmembrane region" description="Helical" evidence="2">
    <location>
        <begin position="63"/>
        <end position="90"/>
    </location>
</feature>
<accession>A0ABQ2CQJ5</accession>
<comment type="caution">
    <text evidence="3">The sequence shown here is derived from an EMBL/GenBank/DDBJ whole genome shotgun (WGS) entry which is preliminary data.</text>
</comment>
<sequence>MTVPGQSTPESGDAGGQPQEPQPLLGELKSSVEWLEHAALAGGDLVRLAGLELRLAAGDSGRLLVLGLAMIPIAILAWIGLSTLLGWLVYVWLDSVALGIVTFIAVQLVAMGVMAAYCKKFAKSLSFPATNRQLKALKEQFNEPQDAGKPDPDTGRATGDRAGPAQA</sequence>
<feature type="compositionally biased region" description="Basic and acidic residues" evidence="1">
    <location>
        <begin position="138"/>
        <end position="154"/>
    </location>
</feature>
<feature type="transmembrane region" description="Helical" evidence="2">
    <location>
        <begin position="96"/>
        <end position="118"/>
    </location>
</feature>
<keyword evidence="2" id="KW-0472">Membrane</keyword>
<reference evidence="4" key="1">
    <citation type="journal article" date="2019" name="Int. J. Syst. Evol. Microbiol.">
        <title>The Global Catalogue of Microorganisms (GCM) 10K type strain sequencing project: providing services to taxonomists for standard genome sequencing and annotation.</title>
        <authorList>
            <consortium name="The Broad Institute Genomics Platform"/>
            <consortium name="The Broad Institute Genome Sequencing Center for Infectious Disease"/>
            <person name="Wu L."/>
            <person name="Ma J."/>
        </authorList>
    </citation>
    <scope>NUCLEOTIDE SEQUENCE [LARGE SCALE GENOMIC DNA]</scope>
    <source>
        <strain evidence="4">JCM 11590</strain>
    </source>
</reference>
<keyword evidence="2" id="KW-1133">Transmembrane helix</keyword>
<feature type="compositionally biased region" description="Polar residues" evidence="1">
    <location>
        <begin position="1"/>
        <end position="10"/>
    </location>
</feature>